<sequence length="240" mass="26672">MQLALLFFFVLGFSCNASFTQSEGLDSSLCSFGSFLSALDTFVRVAKLPSSLNYTSNGVNIQKVVNDDLQEAYLSGGADAARERFFSICSAKQQMFQQMLPSNLKNCIDATTFLSRGLSASTSYALKKFFERLGYQCGPAFSTYLHNMDRFMFAKVNMTASLKTCSKAFLHGMQTTDETVFCRAMRDYGLCQANVYLIASNNMELAYSVCETTRIGEVVTLPLCSTSDYYCSVELIEQQN</sequence>
<organism evidence="2 3">
    <name type="scientific">Steinernema glaseri</name>
    <dbReference type="NCBI Taxonomy" id="37863"/>
    <lineage>
        <taxon>Eukaryota</taxon>
        <taxon>Metazoa</taxon>
        <taxon>Ecdysozoa</taxon>
        <taxon>Nematoda</taxon>
        <taxon>Chromadorea</taxon>
        <taxon>Rhabditida</taxon>
        <taxon>Tylenchina</taxon>
        <taxon>Panagrolaimomorpha</taxon>
        <taxon>Strongyloidoidea</taxon>
        <taxon>Steinernematidae</taxon>
        <taxon>Steinernema</taxon>
    </lineage>
</organism>
<accession>A0A1I7ZJK3</accession>
<evidence type="ECO:0000256" key="1">
    <source>
        <dbReference type="SAM" id="SignalP"/>
    </source>
</evidence>
<feature type="signal peptide" evidence="1">
    <location>
        <begin position="1"/>
        <end position="22"/>
    </location>
</feature>
<reference evidence="3" key="1">
    <citation type="submission" date="2016-11" db="UniProtKB">
        <authorList>
            <consortium name="WormBaseParasite"/>
        </authorList>
    </citation>
    <scope>IDENTIFICATION</scope>
</reference>
<keyword evidence="2" id="KW-1185">Reference proteome</keyword>
<protein>
    <submittedName>
        <fullName evidence="3">NAD(P)(+)--arginine ADP-ribosyltransferase</fullName>
    </submittedName>
</protein>
<feature type="chain" id="PRO_5009313586" evidence="1">
    <location>
        <begin position="23"/>
        <end position="240"/>
    </location>
</feature>
<evidence type="ECO:0000313" key="3">
    <source>
        <dbReference type="WBParaSite" id="L893_g2683.t1"/>
    </source>
</evidence>
<dbReference type="Proteomes" id="UP000095287">
    <property type="component" value="Unplaced"/>
</dbReference>
<proteinExistence type="predicted"/>
<keyword evidence="1" id="KW-0732">Signal</keyword>
<name>A0A1I7ZJK3_9BILA</name>
<dbReference type="AlphaFoldDB" id="A0A1I7ZJK3"/>
<dbReference type="WBParaSite" id="L893_g2683.t1">
    <property type="protein sequence ID" value="L893_g2683.t1"/>
    <property type="gene ID" value="L893_g2683"/>
</dbReference>
<evidence type="ECO:0000313" key="2">
    <source>
        <dbReference type="Proteomes" id="UP000095287"/>
    </source>
</evidence>